<dbReference type="EMBL" id="JBICBT010000852">
    <property type="protein sequence ID" value="KAL3096760.1"/>
    <property type="molecule type" value="Genomic_DNA"/>
</dbReference>
<evidence type="ECO:0000256" key="2">
    <source>
        <dbReference type="ARBA" id="ARBA00016765"/>
    </source>
</evidence>
<dbReference type="InterPro" id="IPR048747">
    <property type="entry name" value="CCDC93_N"/>
</dbReference>
<evidence type="ECO:0000259" key="6">
    <source>
        <dbReference type="Pfam" id="PF21673"/>
    </source>
</evidence>
<keyword evidence="3 4" id="KW-0175">Coiled coil</keyword>
<comment type="caution">
    <text evidence="7">The sequence shown here is derived from an EMBL/GenBank/DDBJ whole genome shotgun (WGS) entry which is preliminary data.</text>
</comment>
<dbReference type="InterPro" id="IPR019159">
    <property type="entry name" value="CCDC93_CC"/>
</dbReference>
<keyword evidence="8" id="KW-1185">Reference proteome</keyword>
<evidence type="ECO:0000259" key="5">
    <source>
        <dbReference type="Pfam" id="PF09762"/>
    </source>
</evidence>
<dbReference type="PANTHER" id="PTHR16441:SF0">
    <property type="entry name" value="COILED-COIL DOMAIN-CONTAINING PROTEIN 93"/>
    <property type="match status" value="1"/>
</dbReference>
<dbReference type="Pfam" id="PF09762">
    <property type="entry name" value="CCDC93_CC"/>
    <property type="match status" value="1"/>
</dbReference>
<sequence length="581" mass="66650">MEQHLKQEEKVMDDEQLERLSQTLELLFSAGYFRAKIMGLGNFDKIVGGMVWCISQCAHKVDVDLLYSDNQTIGQKIALTERIVKVLPELSCPFSLEPHQIQGLDLEHIYPVVQWLVNEANFVRERLGNETLNFAVYQFGQQGWHFSEQLITVHQEIAAGVRPLVKRRPRKVYRRVKRMADIVQPMVNNPKMEGHSTDDDLQQSRLNLAKNGDDDDDGERLIVMEAESAEIDGQQRHDGIAGQMPIIRMVYKEQQNIETSNSANQQQSLEELERELEALEIEEANLAKSEAEEGERSAQLVAEFEQLDNEEQELQKAYETHGTETVKQLRTLLAQRDAIKADESAFKAQCRQRLDELDMKIERLEQCERNDAADEGTGDGGTDEIAATNAAAAAQALHDDGMARARALAAEVGATNRQIVRLSRRLGARPSRVELAQYQRKFVELCNQISAKHGETKRQYTLYNTLVSKRDFIQREIRLLNSIDDQRELAQREEYRDSLLDNLQQIGRGVDDSLDKMLCKRRMLQEQRDQLHNQLQMLLDKQRMYMKTVGEFQQACQRNEQLREALENNGQNETAKGLIDD</sequence>
<dbReference type="InterPro" id="IPR039116">
    <property type="entry name" value="CCDC93"/>
</dbReference>
<dbReference type="PANTHER" id="PTHR16441">
    <property type="entry name" value="FIDIPIDINE"/>
    <property type="match status" value="1"/>
</dbReference>
<evidence type="ECO:0000256" key="1">
    <source>
        <dbReference type="ARBA" id="ARBA00007219"/>
    </source>
</evidence>
<feature type="coiled-coil region" evidence="4">
    <location>
        <begin position="514"/>
        <end position="569"/>
    </location>
</feature>
<accession>A0ABD2K1X3</accession>
<comment type="similarity">
    <text evidence="1">Belongs to the CCDC93 family.</text>
</comment>
<protein>
    <recommendedName>
        <fullName evidence="2">Coiled-coil domain-containing protein 93</fullName>
    </recommendedName>
</protein>
<feature type="domain" description="CCDC93 coiled-coil" evidence="5">
    <location>
        <begin position="261"/>
        <end position="563"/>
    </location>
</feature>
<feature type="domain" description="CCDC93 N-terminal" evidence="6">
    <location>
        <begin position="15"/>
        <end position="119"/>
    </location>
</feature>
<feature type="coiled-coil region" evidence="4">
    <location>
        <begin position="262"/>
        <end position="320"/>
    </location>
</feature>
<dbReference type="Pfam" id="PF21673">
    <property type="entry name" value="CCDC93_N"/>
    <property type="match status" value="1"/>
</dbReference>
<reference evidence="7 8" key="1">
    <citation type="submission" date="2024-10" db="EMBL/GenBank/DDBJ databases">
        <authorList>
            <person name="Kim D."/>
        </authorList>
    </citation>
    <scope>NUCLEOTIDE SEQUENCE [LARGE SCALE GENOMIC DNA]</scope>
    <source>
        <strain evidence="7">BH-2024</strain>
    </source>
</reference>
<proteinExistence type="inferred from homology"/>
<evidence type="ECO:0000256" key="3">
    <source>
        <dbReference type="ARBA" id="ARBA00023054"/>
    </source>
</evidence>
<organism evidence="7 8">
    <name type="scientific">Heterodera trifolii</name>
    <dbReference type="NCBI Taxonomy" id="157864"/>
    <lineage>
        <taxon>Eukaryota</taxon>
        <taxon>Metazoa</taxon>
        <taxon>Ecdysozoa</taxon>
        <taxon>Nematoda</taxon>
        <taxon>Chromadorea</taxon>
        <taxon>Rhabditida</taxon>
        <taxon>Tylenchina</taxon>
        <taxon>Tylenchomorpha</taxon>
        <taxon>Tylenchoidea</taxon>
        <taxon>Heteroderidae</taxon>
        <taxon>Heteroderinae</taxon>
        <taxon>Heterodera</taxon>
    </lineage>
</organism>
<dbReference type="Proteomes" id="UP001620626">
    <property type="component" value="Unassembled WGS sequence"/>
</dbReference>
<evidence type="ECO:0000313" key="7">
    <source>
        <dbReference type="EMBL" id="KAL3096760.1"/>
    </source>
</evidence>
<gene>
    <name evidence="7" type="ORF">niasHT_029644</name>
</gene>
<evidence type="ECO:0000256" key="4">
    <source>
        <dbReference type="SAM" id="Coils"/>
    </source>
</evidence>
<name>A0ABD2K1X3_9BILA</name>
<dbReference type="AlphaFoldDB" id="A0ABD2K1X3"/>
<evidence type="ECO:0000313" key="8">
    <source>
        <dbReference type="Proteomes" id="UP001620626"/>
    </source>
</evidence>